<dbReference type="Pfam" id="PF01261">
    <property type="entry name" value="AP_endonuc_2"/>
    <property type="match status" value="1"/>
</dbReference>
<dbReference type="PANTHER" id="PTHR12110:SF53">
    <property type="entry name" value="BLR5974 PROTEIN"/>
    <property type="match status" value="1"/>
</dbReference>
<name>A0A0S7XNH6_9BACT</name>
<dbReference type="AlphaFoldDB" id="A0A0S7XNH6"/>
<evidence type="ECO:0000259" key="1">
    <source>
        <dbReference type="Pfam" id="PF01261"/>
    </source>
</evidence>
<sequence>MTEIHDRFVIGRGGFVGDQYPDHIERARTVGYRGWEFGSEPDHSPLPPTPGMLTIGRLSGDQRSRIRRAFEQFDFVSSHAPFWHNEGVSLLYANRALREASIEALEQTIDFAADLGAHAVGIHLGRSWLRPDQVGEVLRDGLGAVLNRADCCGVTIAVENVPGEMTFSLDRLGELVTDFAHPRLKILLDTGHVTLPPSPAEPPPADPTGMIADFIHAHADDIVQMHLHDNDGAGDRHWPVGRGVLDWSRIAQAIVDSRTPAALILESGEPDEARRALEEYLREAAGRED</sequence>
<dbReference type="Proteomes" id="UP000052020">
    <property type="component" value="Unassembled WGS sequence"/>
</dbReference>
<organism evidence="2 3">
    <name type="scientific">candidate division KD3-62 bacterium DG_56</name>
    <dbReference type="NCBI Taxonomy" id="1704032"/>
    <lineage>
        <taxon>Bacteria</taxon>
        <taxon>candidate division KD3-62</taxon>
    </lineage>
</organism>
<protein>
    <recommendedName>
        <fullName evidence="1">Xylose isomerase-like TIM barrel domain-containing protein</fullName>
    </recommendedName>
</protein>
<accession>A0A0S7XNH6</accession>
<dbReference type="SUPFAM" id="SSF51658">
    <property type="entry name" value="Xylose isomerase-like"/>
    <property type="match status" value="1"/>
</dbReference>
<dbReference type="PANTHER" id="PTHR12110">
    <property type="entry name" value="HYDROXYPYRUVATE ISOMERASE"/>
    <property type="match status" value="1"/>
</dbReference>
<dbReference type="InterPro" id="IPR050312">
    <property type="entry name" value="IolE/XylAMocC-like"/>
</dbReference>
<evidence type="ECO:0000313" key="3">
    <source>
        <dbReference type="Proteomes" id="UP000052020"/>
    </source>
</evidence>
<dbReference type="InterPro" id="IPR013022">
    <property type="entry name" value="Xyl_isomerase-like_TIM-brl"/>
</dbReference>
<proteinExistence type="predicted"/>
<evidence type="ECO:0000313" key="2">
    <source>
        <dbReference type="EMBL" id="KPJ63609.1"/>
    </source>
</evidence>
<dbReference type="InterPro" id="IPR036237">
    <property type="entry name" value="Xyl_isomerase-like_sf"/>
</dbReference>
<gene>
    <name evidence="2" type="ORF">AMK68_03515</name>
</gene>
<feature type="domain" description="Xylose isomerase-like TIM barrel" evidence="1">
    <location>
        <begin position="24"/>
        <end position="282"/>
    </location>
</feature>
<dbReference type="EMBL" id="LIZY01000073">
    <property type="protein sequence ID" value="KPJ63609.1"/>
    <property type="molecule type" value="Genomic_DNA"/>
</dbReference>
<comment type="caution">
    <text evidence="2">The sequence shown here is derived from an EMBL/GenBank/DDBJ whole genome shotgun (WGS) entry which is preliminary data.</text>
</comment>
<dbReference type="Gene3D" id="3.20.20.150">
    <property type="entry name" value="Divalent-metal-dependent TIM barrel enzymes"/>
    <property type="match status" value="1"/>
</dbReference>
<reference evidence="2 3" key="1">
    <citation type="journal article" date="2015" name="Microbiome">
        <title>Genomic resolution of linkages in carbon, nitrogen, and sulfur cycling among widespread estuary sediment bacteria.</title>
        <authorList>
            <person name="Baker B.J."/>
            <person name="Lazar C.S."/>
            <person name="Teske A.P."/>
            <person name="Dick G.J."/>
        </authorList>
    </citation>
    <scope>NUCLEOTIDE SEQUENCE [LARGE SCALE GENOMIC DNA]</scope>
    <source>
        <strain evidence="2">DG_56</strain>
    </source>
</reference>